<evidence type="ECO:0000313" key="1">
    <source>
        <dbReference type="EMBL" id="ERG92930.1"/>
    </source>
</evidence>
<sequence>MQRVRDHDHLKYLHLAGVVNAIERDKSIQTGQHSRVEVGADLGVPIDVVQEDERVGDTMHCIVSEIMRTGWGVSHCRYDSTVRYQSIQAASALD</sequence>
<dbReference type="HOGENOM" id="CLU_2390928_0_0_2"/>
<dbReference type="AlphaFoldDB" id="U1N8A0"/>
<reference evidence="1 2" key="1">
    <citation type="journal article" date="2013" name="PLoS ONE">
        <title>Assembly-driven community genomics of a hypersaline microbial ecosystem.</title>
        <authorList>
            <person name="Podell S."/>
            <person name="Ugalde J.A."/>
            <person name="Narasingarao P."/>
            <person name="Banfield J.F."/>
            <person name="Heidelberg K.B."/>
            <person name="Allen E.E."/>
        </authorList>
    </citation>
    <scope>NUCLEOTIDE SEQUENCE [LARGE SCALE GENOMIC DNA]</scope>
    <source>
        <strain evidence="2">J07HQW1</strain>
    </source>
</reference>
<feature type="non-terminal residue" evidence="1">
    <location>
        <position position="94"/>
    </location>
</feature>
<accession>U1N8A0</accession>
<proteinExistence type="predicted"/>
<dbReference type="EMBL" id="KE356560">
    <property type="protein sequence ID" value="ERG92930.1"/>
    <property type="molecule type" value="Genomic_DNA"/>
</dbReference>
<organism evidence="1 2">
    <name type="scientific">Haloquadratum walsbyi J07HQW1</name>
    <dbReference type="NCBI Taxonomy" id="1238424"/>
    <lineage>
        <taxon>Archaea</taxon>
        <taxon>Methanobacteriati</taxon>
        <taxon>Methanobacteriota</taxon>
        <taxon>Stenosarchaea group</taxon>
        <taxon>Halobacteria</taxon>
        <taxon>Halobacteriales</taxon>
        <taxon>Haloferacaceae</taxon>
        <taxon>Haloquadratum</taxon>
    </lineage>
</organism>
<name>U1N8A0_9EURY</name>
<evidence type="ECO:0000313" key="2">
    <source>
        <dbReference type="Proteomes" id="UP000030649"/>
    </source>
</evidence>
<dbReference type="Proteomes" id="UP000030649">
    <property type="component" value="Unassembled WGS sequence"/>
</dbReference>
<gene>
    <name evidence="1" type="ORF">J07HQW1_02981</name>
</gene>
<protein>
    <submittedName>
        <fullName evidence="1">Uncharacterized protein</fullName>
    </submittedName>
</protein>